<dbReference type="Proteomes" id="UP001200145">
    <property type="component" value="Unassembled WGS sequence"/>
</dbReference>
<sequence length="380" mass="42375">MQDPNRYDVIVAGGGLAGLSAAIQLADKGYRVALIEKSYYPFHRVCGEYISEESRPLLERLGIPISSLQLPEIRRLRVTAPDGTALISDLDPGGFGISRYRLDALLASQAKLAGATVMEGVKVQDIRYRNGWMEVQINGLLLESRLVLGCFGKRSSLDLKMNRSFALEKPGKLNNFIGIKYHIEWDDPEDLISLHNFKDGYCGISRIEDAQYCLCYLTTANNLGLSNNSIEQMEKTILSVNPYLDKLFRDAKKIRQEPLSIAQVSFAPKSQVENHVLMVGDAAGLITPLCGNGMSMALHASYLAVQAAFPFLEGTCSRTEMETLYTKNWRRSFSSRLRTGRMIQSFFGDPWLSKGLIFAGNKFPGLTRWLIGKTHGKNYV</sequence>
<dbReference type="RefSeq" id="WP_234867035.1">
    <property type="nucleotide sequence ID" value="NZ_JAKEVY010000004.1"/>
</dbReference>
<feature type="domain" description="FAD-binding" evidence="1">
    <location>
        <begin position="7"/>
        <end position="323"/>
    </location>
</feature>
<dbReference type="PANTHER" id="PTHR42685:SF22">
    <property type="entry name" value="CONDITIONED MEDIUM FACTOR RECEPTOR 1"/>
    <property type="match status" value="1"/>
</dbReference>
<comment type="caution">
    <text evidence="2">The sequence shown here is derived from an EMBL/GenBank/DDBJ whole genome shotgun (WGS) entry which is preliminary data.</text>
</comment>
<gene>
    <name evidence="2" type="ORF">L0U88_15695</name>
</gene>
<dbReference type="Pfam" id="PF01494">
    <property type="entry name" value="FAD_binding_3"/>
    <property type="match status" value="1"/>
</dbReference>
<dbReference type="InterPro" id="IPR002938">
    <property type="entry name" value="FAD-bd"/>
</dbReference>
<dbReference type="Gene3D" id="3.50.50.60">
    <property type="entry name" value="FAD/NAD(P)-binding domain"/>
    <property type="match status" value="1"/>
</dbReference>
<dbReference type="PANTHER" id="PTHR42685">
    <property type="entry name" value="GERANYLGERANYL DIPHOSPHATE REDUCTASE"/>
    <property type="match status" value="1"/>
</dbReference>
<dbReference type="EMBL" id="JAKEVY010000004">
    <property type="protein sequence ID" value="MCF1716084.1"/>
    <property type="molecule type" value="Genomic_DNA"/>
</dbReference>
<dbReference type="SUPFAM" id="SSF51905">
    <property type="entry name" value="FAD/NAD(P)-binding domain"/>
    <property type="match status" value="1"/>
</dbReference>
<accession>A0ABS9BK53</accession>
<organism evidence="2 3">
    <name type="scientific">Flavihumibacter fluminis</name>
    <dbReference type="NCBI Taxonomy" id="2909236"/>
    <lineage>
        <taxon>Bacteria</taxon>
        <taxon>Pseudomonadati</taxon>
        <taxon>Bacteroidota</taxon>
        <taxon>Chitinophagia</taxon>
        <taxon>Chitinophagales</taxon>
        <taxon>Chitinophagaceae</taxon>
        <taxon>Flavihumibacter</taxon>
    </lineage>
</organism>
<evidence type="ECO:0000313" key="3">
    <source>
        <dbReference type="Proteomes" id="UP001200145"/>
    </source>
</evidence>
<evidence type="ECO:0000259" key="1">
    <source>
        <dbReference type="Pfam" id="PF01494"/>
    </source>
</evidence>
<dbReference type="PRINTS" id="PR00420">
    <property type="entry name" value="RNGMNOXGNASE"/>
</dbReference>
<name>A0ABS9BK53_9BACT</name>
<proteinExistence type="predicted"/>
<protein>
    <submittedName>
        <fullName evidence="2">NAD(P)/FAD-dependent oxidoreductase</fullName>
    </submittedName>
</protein>
<reference evidence="2 3" key="1">
    <citation type="submission" date="2022-01" db="EMBL/GenBank/DDBJ databases">
        <title>Flavihumibacter sp. nov., isolated from sediment of a river.</title>
        <authorList>
            <person name="Liu H."/>
        </authorList>
    </citation>
    <scope>NUCLEOTIDE SEQUENCE [LARGE SCALE GENOMIC DNA]</scope>
    <source>
        <strain evidence="2 3">RY-1</strain>
    </source>
</reference>
<keyword evidence="3" id="KW-1185">Reference proteome</keyword>
<evidence type="ECO:0000313" key="2">
    <source>
        <dbReference type="EMBL" id="MCF1716084.1"/>
    </source>
</evidence>
<dbReference type="InterPro" id="IPR050407">
    <property type="entry name" value="Geranylgeranyl_reductase"/>
</dbReference>
<dbReference type="InterPro" id="IPR036188">
    <property type="entry name" value="FAD/NAD-bd_sf"/>
</dbReference>